<dbReference type="GO" id="GO:0005524">
    <property type="term" value="F:ATP binding"/>
    <property type="evidence" value="ECO:0007669"/>
    <property type="project" value="UniProtKB-KW"/>
</dbReference>
<dbReference type="Proteomes" id="UP001611548">
    <property type="component" value="Unassembled WGS sequence"/>
</dbReference>
<organism evidence="4 5">
    <name type="scientific">Streptomyces pathocidini</name>
    <dbReference type="NCBI Taxonomy" id="1650571"/>
    <lineage>
        <taxon>Bacteria</taxon>
        <taxon>Bacillati</taxon>
        <taxon>Actinomycetota</taxon>
        <taxon>Actinomycetes</taxon>
        <taxon>Kitasatosporales</taxon>
        <taxon>Streptomycetaceae</taxon>
        <taxon>Streptomyces</taxon>
    </lineage>
</organism>
<dbReference type="CDD" id="cd16936">
    <property type="entry name" value="HATPase_RsbW-like"/>
    <property type="match status" value="1"/>
</dbReference>
<evidence type="ECO:0000259" key="3">
    <source>
        <dbReference type="Pfam" id="PF13581"/>
    </source>
</evidence>
<name>A0ABW7UWT5_9ACTN</name>
<dbReference type="InterPro" id="IPR036890">
    <property type="entry name" value="HATPase_C_sf"/>
</dbReference>
<dbReference type="InterPro" id="IPR003594">
    <property type="entry name" value="HATPase_dom"/>
</dbReference>
<accession>A0ABW7UWT5</accession>
<sequence>MHHTQNPGTREAALPHIPEGAARGGAPGAPAQVPGAPAQIPAVPRQDTRIAGPWQLPGDPVACRRARSAVRSVLAEWHLDHLSHTAELLVSELVGNALRHTEGPLQLTLERRPALRCRVEDGSRRMPRRRTASPEDEDGRGLELVHLMSSEWGVDHTARGKSVWFELR</sequence>
<proteinExistence type="predicted"/>
<keyword evidence="1" id="KW-0418">Kinase</keyword>
<comment type="caution">
    <text evidence="4">The sequence shown here is derived from an EMBL/GenBank/DDBJ whole genome shotgun (WGS) entry which is preliminary data.</text>
</comment>
<dbReference type="PANTHER" id="PTHR35526:SF3">
    <property type="entry name" value="ANTI-SIGMA-F FACTOR RSBW"/>
    <property type="match status" value="1"/>
</dbReference>
<feature type="domain" description="Histidine kinase/HSP90-like ATPase" evidence="3">
    <location>
        <begin position="57"/>
        <end position="165"/>
    </location>
</feature>
<dbReference type="Pfam" id="PF13581">
    <property type="entry name" value="HATPase_c_2"/>
    <property type="match status" value="1"/>
</dbReference>
<evidence type="ECO:0000256" key="1">
    <source>
        <dbReference type="ARBA" id="ARBA00022527"/>
    </source>
</evidence>
<evidence type="ECO:0000313" key="4">
    <source>
        <dbReference type="EMBL" id="MFI1966270.1"/>
    </source>
</evidence>
<dbReference type="PANTHER" id="PTHR35526">
    <property type="entry name" value="ANTI-SIGMA-F FACTOR RSBW-RELATED"/>
    <property type="match status" value="1"/>
</dbReference>
<reference evidence="4 5" key="1">
    <citation type="submission" date="2024-10" db="EMBL/GenBank/DDBJ databases">
        <title>The Natural Products Discovery Center: Release of the First 8490 Sequenced Strains for Exploring Actinobacteria Biosynthetic Diversity.</title>
        <authorList>
            <person name="Kalkreuter E."/>
            <person name="Kautsar S.A."/>
            <person name="Yang D."/>
            <person name="Bader C.D."/>
            <person name="Teijaro C.N."/>
            <person name="Fluegel L."/>
            <person name="Davis C.M."/>
            <person name="Simpson J.R."/>
            <person name="Lauterbach L."/>
            <person name="Steele A.D."/>
            <person name="Gui C."/>
            <person name="Meng S."/>
            <person name="Li G."/>
            <person name="Viehrig K."/>
            <person name="Ye F."/>
            <person name="Su P."/>
            <person name="Kiefer A.F."/>
            <person name="Nichols A."/>
            <person name="Cepeda A.J."/>
            <person name="Yan W."/>
            <person name="Fan B."/>
            <person name="Jiang Y."/>
            <person name="Adhikari A."/>
            <person name="Zheng C.-J."/>
            <person name="Schuster L."/>
            <person name="Cowan T.M."/>
            <person name="Smanski M.J."/>
            <person name="Chevrette M.G."/>
            <person name="De Carvalho L.P.S."/>
            <person name="Shen B."/>
        </authorList>
    </citation>
    <scope>NUCLEOTIDE SEQUENCE [LARGE SCALE GENOMIC DNA]</scope>
    <source>
        <strain evidence="4 5">NPDC020327</strain>
    </source>
</reference>
<keyword evidence="1" id="KW-0723">Serine/threonine-protein kinase</keyword>
<evidence type="ECO:0000256" key="2">
    <source>
        <dbReference type="SAM" id="MobiDB-lite"/>
    </source>
</evidence>
<evidence type="ECO:0000313" key="5">
    <source>
        <dbReference type="Proteomes" id="UP001611548"/>
    </source>
</evidence>
<keyword evidence="5" id="KW-1185">Reference proteome</keyword>
<dbReference type="RefSeq" id="WP_360009200.1">
    <property type="nucleotide sequence ID" value="NZ_JBEZHZ010000092.1"/>
</dbReference>
<feature type="region of interest" description="Disordered" evidence="2">
    <location>
        <begin position="1"/>
        <end position="39"/>
    </location>
</feature>
<keyword evidence="4" id="KW-0067">ATP-binding</keyword>
<dbReference type="InterPro" id="IPR050267">
    <property type="entry name" value="Anti-sigma-factor_SerPK"/>
</dbReference>
<feature type="region of interest" description="Disordered" evidence="2">
    <location>
        <begin position="120"/>
        <end position="140"/>
    </location>
</feature>
<dbReference type="EMBL" id="JBIRWE010000008">
    <property type="protein sequence ID" value="MFI1966270.1"/>
    <property type="molecule type" value="Genomic_DNA"/>
</dbReference>
<gene>
    <name evidence="4" type="ORF">ACH429_19545</name>
</gene>
<protein>
    <submittedName>
        <fullName evidence="4">ATP-binding protein</fullName>
    </submittedName>
</protein>
<keyword evidence="1" id="KW-0808">Transferase</keyword>
<keyword evidence="4" id="KW-0547">Nucleotide-binding</keyword>
<dbReference type="SUPFAM" id="SSF55874">
    <property type="entry name" value="ATPase domain of HSP90 chaperone/DNA topoisomerase II/histidine kinase"/>
    <property type="match status" value="1"/>
</dbReference>
<dbReference type="Gene3D" id="3.30.565.10">
    <property type="entry name" value="Histidine kinase-like ATPase, C-terminal domain"/>
    <property type="match status" value="1"/>
</dbReference>
<feature type="compositionally biased region" description="Low complexity" evidence="2">
    <location>
        <begin position="28"/>
        <end position="39"/>
    </location>
</feature>